<gene>
    <name evidence="2" type="ORF">BD809_10478</name>
</gene>
<name>A0A5S5C7F6_9FLAO</name>
<organism evidence="2 3">
    <name type="scientific">Aquimarina intermedia</name>
    <dbReference type="NCBI Taxonomy" id="350814"/>
    <lineage>
        <taxon>Bacteria</taxon>
        <taxon>Pseudomonadati</taxon>
        <taxon>Bacteroidota</taxon>
        <taxon>Flavobacteriia</taxon>
        <taxon>Flavobacteriales</taxon>
        <taxon>Flavobacteriaceae</taxon>
        <taxon>Aquimarina</taxon>
    </lineage>
</organism>
<dbReference type="Proteomes" id="UP000324376">
    <property type="component" value="Unassembled WGS sequence"/>
</dbReference>
<evidence type="ECO:0000256" key="1">
    <source>
        <dbReference type="SAM" id="Phobius"/>
    </source>
</evidence>
<evidence type="ECO:0000313" key="3">
    <source>
        <dbReference type="Proteomes" id="UP000324376"/>
    </source>
</evidence>
<keyword evidence="1" id="KW-0812">Transmembrane</keyword>
<dbReference type="OrthoDB" id="1367298at2"/>
<dbReference type="AlphaFoldDB" id="A0A5S5C7F6"/>
<keyword evidence="3" id="KW-1185">Reference proteome</keyword>
<dbReference type="RefSeq" id="WP_148782378.1">
    <property type="nucleotide sequence ID" value="NZ_VNHU01000004.1"/>
</dbReference>
<dbReference type="EMBL" id="VNHU01000004">
    <property type="protein sequence ID" value="TYP74260.1"/>
    <property type="molecule type" value="Genomic_DNA"/>
</dbReference>
<keyword evidence="1" id="KW-1133">Transmembrane helix</keyword>
<protein>
    <submittedName>
        <fullName evidence="2">Uncharacterized protein</fullName>
    </submittedName>
</protein>
<reference evidence="2 3" key="1">
    <citation type="submission" date="2019-07" db="EMBL/GenBank/DDBJ databases">
        <title>Genomic Encyclopedia of Archaeal and Bacterial Type Strains, Phase II (KMG-II): from individual species to whole genera.</title>
        <authorList>
            <person name="Goeker M."/>
        </authorList>
    </citation>
    <scope>NUCLEOTIDE SEQUENCE [LARGE SCALE GENOMIC DNA]</scope>
    <source>
        <strain evidence="2 3">DSM 17527</strain>
    </source>
</reference>
<feature type="transmembrane region" description="Helical" evidence="1">
    <location>
        <begin position="7"/>
        <end position="25"/>
    </location>
</feature>
<feature type="transmembrane region" description="Helical" evidence="1">
    <location>
        <begin position="31"/>
        <end position="51"/>
    </location>
</feature>
<evidence type="ECO:0000313" key="2">
    <source>
        <dbReference type="EMBL" id="TYP74260.1"/>
    </source>
</evidence>
<comment type="caution">
    <text evidence="2">The sequence shown here is derived from an EMBL/GenBank/DDBJ whole genome shotgun (WGS) entry which is preliminary data.</text>
</comment>
<sequence length="74" mass="8772">MRTITKAVISLATLLLLLVVILSAYNAPFFWVYITVCCGHLFFIWMVYYILTDKRTSTKTFDDWYEDHTIKDIE</sequence>
<proteinExistence type="predicted"/>
<accession>A0A5S5C7F6</accession>
<keyword evidence="1" id="KW-0472">Membrane</keyword>